<proteinExistence type="predicted"/>
<organism evidence="1 2">
    <name type="scientific">Cruoricaptor ignavus</name>
    <dbReference type="NCBI Taxonomy" id="1118202"/>
    <lineage>
        <taxon>Bacteria</taxon>
        <taxon>Pseudomonadati</taxon>
        <taxon>Bacteroidota</taxon>
        <taxon>Flavobacteriia</taxon>
        <taxon>Flavobacteriales</taxon>
        <taxon>Weeksellaceae</taxon>
        <taxon>Cruoricaptor</taxon>
    </lineage>
</organism>
<reference evidence="1 2" key="1">
    <citation type="submission" date="2016-11" db="EMBL/GenBank/DDBJ databases">
        <authorList>
            <person name="Jaros S."/>
            <person name="Januszkiewicz K."/>
            <person name="Wedrychowicz H."/>
        </authorList>
    </citation>
    <scope>NUCLEOTIDE SEQUENCE [LARGE SCALE GENOMIC DNA]</scope>
    <source>
        <strain evidence="1 2">DSM 25479</strain>
    </source>
</reference>
<dbReference type="AlphaFoldDB" id="A0A1M6HD44"/>
<protein>
    <submittedName>
        <fullName evidence="1">Uncharacterized protein</fullName>
    </submittedName>
</protein>
<dbReference type="InterPro" id="IPR046558">
    <property type="entry name" value="DUF6712"/>
</dbReference>
<evidence type="ECO:0000313" key="2">
    <source>
        <dbReference type="Proteomes" id="UP000184335"/>
    </source>
</evidence>
<name>A0A1M6HD44_9FLAO</name>
<evidence type="ECO:0000313" key="1">
    <source>
        <dbReference type="EMBL" id="SHJ20198.1"/>
    </source>
</evidence>
<dbReference type="Proteomes" id="UP000184335">
    <property type="component" value="Unassembled WGS sequence"/>
</dbReference>
<dbReference type="EMBL" id="FQYI01000012">
    <property type="protein sequence ID" value="SHJ20198.1"/>
    <property type="molecule type" value="Genomic_DNA"/>
</dbReference>
<gene>
    <name evidence="1" type="ORF">SAMN05443429_11223</name>
</gene>
<dbReference type="Pfam" id="PF20459">
    <property type="entry name" value="DUF6712"/>
    <property type="match status" value="1"/>
</dbReference>
<accession>A0A1M6HD44</accession>
<sequence>MECQHYNKYLFPRDFDCIGDVAVHCDLKKLCIAVDEALQFDIIPLFCYDFVKEILENFDSEEEKWKRLLGCGSYEWNGRSYLNMGFKRVWVYYSYARYLLINQMNDTANGTVRKNNEFSLPTPLKEVTDFSNKYRSMGREAYESVKEYLCRVREDYEKFDDCGCPKVCGCKGACSCGKTKKLTGVRFKTISGGF</sequence>
<keyword evidence="2" id="KW-1185">Reference proteome</keyword>
<dbReference type="STRING" id="1118202.SAMN05443429_11223"/>